<dbReference type="EMBL" id="KN840472">
    <property type="protein sequence ID" value="KIP08969.1"/>
    <property type="molecule type" value="Genomic_DNA"/>
</dbReference>
<dbReference type="Pfam" id="PF00679">
    <property type="entry name" value="EFG_C"/>
    <property type="match status" value="1"/>
</dbReference>
<dbReference type="CDD" id="cd01885">
    <property type="entry name" value="EF2"/>
    <property type="match status" value="1"/>
</dbReference>
<comment type="catalytic activity">
    <reaction evidence="7">
        <text>GTP + H2O = GDP + phosphate + H(+)</text>
        <dbReference type="Rhea" id="RHEA:19669"/>
        <dbReference type="ChEBI" id="CHEBI:15377"/>
        <dbReference type="ChEBI" id="CHEBI:15378"/>
        <dbReference type="ChEBI" id="CHEBI:37565"/>
        <dbReference type="ChEBI" id="CHEBI:43474"/>
        <dbReference type="ChEBI" id="CHEBI:58189"/>
    </reaction>
</comment>
<evidence type="ECO:0000256" key="9">
    <source>
        <dbReference type="ARBA" id="ARBA00081809"/>
    </source>
</evidence>
<evidence type="ECO:0000259" key="12">
    <source>
        <dbReference type="PROSITE" id="PS51722"/>
    </source>
</evidence>
<dbReference type="GO" id="GO:0042256">
    <property type="term" value="P:cytosolic ribosome assembly"/>
    <property type="evidence" value="ECO:0007669"/>
    <property type="project" value="UniProtKB-ARBA"/>
</dbReference>
<dbReference type="PANTHER" id="PTHR42908">
    <property type="entry name" value="TRANSLATION ELONGATION FACTOR-RELATED"/>
    <property type="match status" value="1"/>
</dbReference>
<keyword evidence="10" id="KW-0175">Coiled coil</keyword>
<gene>
    <name evidence="13" type="ORF">PHLGIDRAFT_87463</name>
</gene>
<dbReference type="Pfam" id="PF00009">
    <property type="entry name" value="GTP_EFTU"/>
    <property type="match status" value="1"/>
</dbReference>
<keyword evidence="6" id="KW-0342">GTP-binding</keyword>
<dbReference type="InterPro" id="IPR000640">
    <property type="entry name" value="EFG_V-like"/>
</dbReference>
<dbReference type="GO" id="GO:1990904">
    <property type="term" value="C:ribonucleoprotein complex"/>
    <property type="evidence" value="ECO:0007669"/>
    <property type="project" value="TreeGrafter"/>
</dbReference>
<dbReference type="InterPro" id="IPR041095">
    <property type="entry name" value="EFG_II"/>
</dbReference>
<evidence type="ECO:0000256" key="8">
    <source>
        <dbReference type="ARBA" id="ARBA00068031"/>
    </source>
</evidence>
<dbReference type="SUPFAM" id="SSF50447">
    <property type="entry name" value="Translation proteins"/>
    <property type="match status" value="1"/>
</dbReference>
<dbReference type="Gene3D" id="3.40.50.300">
    <property type="entry name" value="P-loop containing nucleotide triphosphate hydrolases"/>
    <property type="match status" value="1"/>
</dbReference>
<keyword evidence="4" id="KW-0547">Nucleotide-binding</keyword>
<dbReference type="OrthoDB" id="364892at2759"/>
<dbReference type="Gene3D" id="3.90.1430.10">
    <property type="entry name" value="Yeast translation eEF2 (G' domain)"/>
    <property type="match status" value="1"/>
</dbReference>
<keyword evidence="14" id="KW-1185">Reference proteome</keyword>
<protein>
    <recommendedName>
        <fullName evidence="8">Ribosome assembly protein 1</fullName>
    </recommendedName>
    <alternativeName>
        <fullName evidence="9">Elongation factor-like 1</fullName>
    </alternativeName>
</protein>
<evidence type="ECO:0000256" key="6">
    <source>
        <dbReference type="ARBA" id="ARBA00023134"/>
    </source>
</evidence>
<dbReference type="InterPro" id="IPR056752">
    <property type="entry name" value="EFL1"/>
</dbReference>
<dbReference type="InterPro" id="IPR005225">
    <property type="entry name" value="Small_GTP-bd"/>
</dbReference>
<dbReference type="Proteomes" id="UP000053257">
    <property type="component" value="Unassembled WGS sequence"/>
</dbReference>
<dbReference type="Gene3D" id="2.40.30.10">
    <property type="entry name" value="Translation factors"/>
    <property type="match status" value="1"/>
</dbReference>
<feature type="coiled-coil region" evidence="10">
    <location>
        <begin position="217"/>
        <end position="244"/>
    </location>
</feature>
<dbReference type="CDD" id="cd16268">
    <property type="entry name" value="EF2_II"/>
    <property type="match status" value="1"/>
</dbReference>
<keyword evidence="2" id="KW-0963">Cytoplasm</keyword>
<dbReference type="InterPro" id="IPR035647">
    <property type="entry name" value="EFG_III/V"/>
</dbReference>
<dbReference type="FunFam" id="3.40.50.300:FF:000746">
    <property type="entry name" value="Ribosome assembly protein 1"/>
    <property type="match status" value="1"/>
</dbReference>
<dbReference type="InterPro" id="IPR014721">
    <property type="entry name" value="Ribsml_uS5_D2-typ_fold_subgr"/>
</dbReference>
<proteinExistence type="predicted"/>
<dbReference type="InterPro" id="IPR020568">
    <property type="entry name" value="Ribosomal_Su5_D2-typ_SF"/>
</dbReference>
<evidence type="ECO:0000256" key="1">
    <source>
        <dbReference type="ARBA" id="ARBA00004496"/>
    </source>
</evidence>
<dbReference type="Pfam" id="PF25118">
    <property type="entry name" value="EFL1"/>
    <property type="match status" value="1"/>
</dbReference>
<evidence type="ECO:0000256" key="4">
    <source>
        <dbReference type="ARBA" id="ARBA00022741"/>
    </source>
</evidence>
<evidence type="ECO:0000313" key="13">
    <source>
        <dbReference type="EMBL" id="KIP08969.1"/>
    </source>
</evidence>
<keyword evidence="3" id="KW-0690">Ribosome biogenesis</keyword>
<comment type="subcellular location">
    <subcellularLocation>
        <location evidence="1">Cytoplasm</location>
    </subcellularLocation>
</comment>
<dbReference type="FunFam" id="3.90.1430.10:FF:000002">
    <property type="entry name" value="Elongation factor like GTPase 1"/>
    <property type="match status" value="1"/>
</dbReference>
<name>A0A0C3NUG2_PHLG1</name>
<dbReference type="CDD" id="cd01681">
    <property type="entry name" value="aeEF2_snRNP_like_IV"/>
    <property type="match status" value="1"/>
</dbReference>
<evidence type="ECO:0000256" key="10">
    <source>
        <dbReference type="SAM" id="Coils"/>
    </source>
</evidence>
<evidence type="ECO:0000256" key="5">
    <source>
        <dbReference type="ARBA" id="ARBA00022801"/>
    </source>
</evidence>
<dbReference type="FunFam" id="3.30.70.870:FF:000002">
    <property type="entry name" value="Translation elongation factor 2"/>
    <property type="match status" value="1"/>
</dbReference>
<dbReference type="SMART" id="SM00838">
    <property type="entry name" value="EFG_C"/>
    <property type="match status" value="1"/>
</dbReference>
<dbReference type="SUPFAM" id="SSF54211">
    <property type="entry name" value="Ribosomal protein S5 domain 2-like"/>
    <property type="match status" value="1"/>
</dbReference>
<accession>A0A0C3NUG2</accession>
<evidence type="ECO:0000256" key="7">
    <source>
        <dbReference type="ARBA" id="ARBA00048548"/>
    </source>
</evidence>
<dbReference type="CDD" id="cd16261">
    <property type="entry name" value="EF2_snRNP_III"/>
    <property type="match status" value="1"/>
</dbReference>
<dbReference type="InterPro" id="IPR027417">
    <property type="entry name" value="P-loop_NTPase"/>
</dbReference>
<organism evidence="13 14">
    <name type="scientific">Phlebiopsis gigantea (strain 11061_1 CR5-6)</name>
    <name type="common">White-rot fungus</name>
    <name type="synonym">Peniophora gigantea</name>
    <dbReference type="NCBI Taxonomy" id="745531"/>
    <lineage>
        <taxon>Eukaryota</taxon>
        <taxon>Fungi</taxon>
        <taxon>Dikarya</taxon>
        <taxon>Basidiomycota</taxon>
        <taxon>Agaricomycotina</taxon>
        <taxon>Agaricomycetes</taxon>
        <taxon>Polyporales</taxon>
        <taxon>Phanerochaetaceae</taxon>
        <taxon>Phlebiopsis</taxon>
    </lineage>
</organism>
<evidence type="ECO:0000256" key="2">
    <source>
        <dbReference type="ARBA" id="ARBA00022490"/>
    </source>
</evidence>
<dbReference type="GO" id="GO:0043022">
    <property type="term" value="F:ribosome binding"/>
    <property type="evidence" value="ECO:0007669"/>
    <property type="project" value="TreeGrafter"/>
</dbReference>
<feature type="region of interest" description="Disordered" evidence="11">
    <location>
        <begin position="768"/>
        <end position="792"/>
    </location>
</feature>
<sequence>MDAPDAADVRNVTTIGHVDHGKTTLMDALLAANNIISARMAGKIRYLDSREDEQERGITMESSAVSLRFKAMGRTPDGGTVPKTYAVNMIDTPGHVDFSSEVSTASRLCDGALVLVDVVEGVCTQARSGWILARVFIHSVLQTITVLRQAWQDRLKPILVINKFDRLITELKLSPSEAYHHLSDLIEQVNAVMGSFFAGERMEDDLRWREERERRLAAKKEAHAEELDAVVNDAEDEFQEKDDEDIYFAPERGNVIFASAVDGWGFRIGKFAHLYAVKLGIKEANLRSVLWGDFYLDPKTKRVISHKHLRGRNLKPLFVQFVLENIYAVYDAVAVNPNPDKVMKIVTSLNLKIPPRDLKSKETKQLLALIFSQWLSLSSCVIQSVIDVIPPPSTAQRIRIPKMLYPDLYETTIEPKNKLEENLYSCDASSDACVTALVSKMFAIPTEELPENKKKPATAEELRARARAAREARKAAENGQAPAEAESTLLEVALEKMRVEEPVEDEKVESGETLLGFARIYSGTVRKGTTIAAILPKYHRQLDPKHSKNERHIVQVQVEALYIMMGRELVPVDCVRAGNVFAIKGLEGKVWRNATLCAPCEKGVGENTDLANIKNCLVNLGGVARMAAPIVRVALEPESSSDMPKLISGLKLLAQADPCVETFQQQTGEHVILTAGELHLERCLKDLRERFAKIEIHASKPIVPFRETAVKGNDMAPPKTAGAKRGTIRSSAAQNMINFSIRAVPLPRTIFDFLRDNLVLLRRMQREKSHEEAPNSAAPGQSNEVEYDETEDADEVDFQGEILKRPTVKAEEFWSVLEEKCKDAGTEWADVTGRIWAFGPQKAGTCLLVDSRSGLPTSQVPLRRRLAKEADRENEQDQTDRDLDDHLETGFQLAMFQGPLCAEPVEGLVYFIESLEIDRAGIDTEREHNRMAQVTGSFISSVRDACRNGLLDWSPRLMLAMYECDIQASTDVLGKVYGVVARRRGRIVAEEMKEGTAFFTVRALLPVVESFGFSDDIRKRTSGAASPQLIFSGYEMLDQDPFWVPTTEEELEDLGEKADRSNVAKAYMDAVRERKGLFVDKKIVEFAEKQRTLKR</sequence>
<dbReference type="InterPro" id="IPR000795">
    <property type="entry name" value="T_Tr_GTP-bd_dom"/>
</dbReference>
<dbReference type="SUPFAM" id="SSF52540">
    <property type="entry name" value="P-loop containing nucleoside triphosphate hydrolases"/>
    <property type="match status" value="1"/>
</dbReference>
<dbReference type="Gene3D" id="3.30.70.870">
    <property type="entry name" value="Elongation Factor G (Translational Gtpase), domain 3"/>
    <property type="match status" value="1"/>
</dbReference>
<dbReference type="GO" id="GO:0003924">
    <property type="term" value="F:GTPase activity"/>
    <property type="evidence" value="ECO:0007669"/>
    <property type="project" value="InterPro"/>
</dbReference>
<dbReference type="PRINTS" id="PR00315">
    <property type="entry name" value="ELONGATNFCT"/>
</dbReference>
<dbReference type="SUPFAM" id="SSF54980">
    <property type="entry name" value="EF-G C-terminal domain-like"/>
    <property type="match status" value="2"/>
</dbReference>
<dbReference type="STRING" id="745531.A0A0C3NUG2"/>
<reference evidence="13 14" key="1">
    <citation type="journal article" date="2014" name="PLoS Genet.">
        <title>Analysis of the Phlebiopsis gigantea genome, transcriptome and secretome provides insight into its pioneer colonization strategies of wood.</title>
        <authorList>
            <person name="Hori C."/>
            <person name="Ishida T."/>
            <person name="Igarashi K."/>
            <person name="Samejima M."/>
            <person name="Suzuki H."/>
            <person name="Master E."/>
            <person name="Ferreira P."/>
            <person name="Ruiz-Duenas F.J."/>
            <person name="Held B."/>
            <person name="Canessa P."/>
            <person name="Larrondo L.F."/>
            <person name="Schmoll M."/>
            <person name="Druzhinina I.S."/>
            <person name="Kubicek C.P."/>
            <person name="Gaskell J.A."/>
            <person name="Kersten P."/>
            <person name="St John F."/>
            <person name="Glasner J."/>
            <person name="Sabat G."/>
            <person name="Splinter BonDurant S."/>
            <person name="Syed K."/>
            <person name="Yadav J."/>
            <person name="Mgbeahuruike A.C."/>
            <person name="Kovalchuk A."/>
            <person name="Asiegbu F.O."/>
            <person name="Lackner G."/>
            <person name="Hoffmeister D."/>
            <person name="Rencoret J."/>
            <person name="Gutierrez A."/>
            <person name="Sun H."/>
            <person name="Lindquist E."/>
            <person name="Barry K."/>
            <person name="Riley R."/>
            <person name="Grigoriev I.V."/>
            <person name="Henrissat B."/>
            <person name="Kues U."/>
            <person name="Berka R.M."/>
            <person name="Martinez A.T."/>
            <person name="Covert S.F."/>
            <person name="Blanchette R.A."/>
            <person name="Cullen D."/>
        </authorList>
    </citation>
    <scope>NUCLEOTIDE SEQUENCE [LARGE SCALE GENOMIC DNA]</scope>
    <source>
        <strain evidence="13 14">11061_1 CR5-6</strain>
    </source>
</reference>
<dbReference type="Pfam" id="PF14492">
    <property type="entry name" value="EFG_III"/>
    <property type="match status" value="1"/>
</dbReference>
<feature type="domain" description="Tr-type G" evidence="12">
    <location>
        <begin position="7"/>
        <end position="240"/>
    </location>
</feature>
<dbReference type="AlphaFoldDB" id="A0A0C3NUG2"/>
<dbReference type="Gene3D" id="3.30.230.10">
    <property type="match status" value="1"/>
</dbReference>
<evidence type="ECO:0000313" key="14">
    <source>
        <dbReference type="Proteomes" id="UP000053257"/>
    </source>
</evidence>
<dbReference type="FunFam" id="3.30.70.240:FF:000006">
    <property type="entry name" value="Elongation factor like GTPase 1"/>
    <property type="match status" value="1"/>
</dbReference>
<dbReference type="Gene3D" id="3.30.70.240">
    <property type="match status" value="1"/>
</dbReference>
<dbReference type="CDD" id="cd04096">
    <property type="entry name" value="eEF2_snRNP_like_C"/>
    <property type="match status" value="1"/>
</dbReference>
<dbReference type="InterPro" id="IPR009000">
    <property type="entry name" value="Transl_B-barrel_sf"/>
</dbReference>
<dbReference type="NCBIfam" id="TIGR00231">
    <property type="entry name" value="small_GTP"/>
    <property type="match status" value="1"/>
</dbReference>
<dbReference type="PANTHER" id="PTHR42908:SF3">
    <property type="entry name" value="ELONGATION FACTOR-LIKE GTPASE 1"/>
    <property type="match status" value="1"/>
</dbReference>
<dbReference type="HOGENOM" id="CLU_002794_3_1_1"/>
<dbReference type="GO" id="GO:0005829">
    <property type="term" value="C:cytosol"/>
    <property type="evidence" value="ECO:0007669"/>
    <property type="project" value="TreeGrafter"/>
</dbReference>
<keyword evidence="5" id="KW-0378">Hydrolase</keyword>
<evidence type="ECO:0000256" key="3">
    <source>
        <dbReference type="ARBA" id="ARBA00022517"/>
    </source>
</evidence>
<dbReference type="PROSITE" id="PS51722">
    <property type="entry name" value="G_TR_2"/>
    <property type="match status" value="1"/>
</dbReference>
<evidence type="ECO:0000256" key="11">
    <source>
        <dbReference type="SAM" id="MobiDB-lite"/>
    </source>
</evidence>
<dbReference type="GO" id="GO:0005525">
    <property type="term" value="F:GTP binding"/>
    <property type="evidence" value="ECO:0007669"/>
    <property type="project" value="UniProtKB-KW"/>
</dbReference>